<evidence type="ECO:0000313" key="2">
    <source>
        <dbReference type="EMBL" id="SBT57193.1"/>
    </source>
</evidence>
<reference evidence="2" key="1">
    <citation type="submission" date="2016-05" db="EMBL/GenBank/DDBJ databases">
        <authorList>
            <person name="Lavstsen T."/>
            <person name="Jespersen J.S."/>
        </authorList>
    </citation>
    <scope>NUCLEOTIDE SEQUENCE [LARGE SCALE GENOMIC DNA]</scope>
</reference>
<dbReference type="Proteomes" id="UP000078555">
    <property type="component" value="Unassembled WGS sequence"/>
</dbReference>
<evidence type="ECO:0000313" key="4">
    <source>
        <dbReference type="Proteomes" id="UP000078555"/>
    </source>
</evidence>
<dbReference type="EMBL" id="FLRD01001406">
    <property type="protein sequence ID" value="SBT57193.1"/>
    <property type="molecule type" value="Genomic_DNA"/>
</dbReference>
<gene>
    <name evidence="2" type="ORF">POVWA1_080640</name>
    <name evidence="1" type="ORF">POVWA2_002630</name>
</gene>
<protein>
    <submittedName>
        <fullName evidence="2">PIR Superfamily Protein</fullName>
    </submittedName>
</protein>
<evidence type="ECO:0000313" key="1">
    <source>
        <dbReference type="EMBL" id="SBT31158.1"/>
    </source>
</evidence>
<dbReference type="AlphaFoldDB" id="A0A1A9ALV4"/>
<dbReference type="EMBL" id="FLRE01000012">
    <property type="protein sequence ID" value="SBT31158.1"/>
    <property type="molecule type" value="Genomic_DNA"/>
</dbReference>
<keyword evidence="4" id="KW-1185">Reference proteome</keyword>
<evidence type="ECO:0000313" key="3">
    <source>
        <dbReference type="Proteomes" id="UP000078550"/>
    </source>
</evidence>
<reference evidence="3 4" key="2">
    <citation type="submission" date="2016-05" db="EMBL/GenBank/DDBJ databases">
        <authorList>
            <person name="Naeem Raeece"/>
        </authorList>
    </citation>
    <scope>NUCLEOTIDE SEQUENCE [LARGE SCALE GENOMIC DNA]</scope>
</reference>
<accession>A0A1A9ALV4</accession>
<proteinExistence type="predicted"/>
<sequence length="99" mass="11791">MQVRTCIESKIYGNNKYIVPNSFNSVNDNILGHIKITDNPVLQHILLYFVEYYKQEILEFSKCPDIHICTGACQYLNKWLHFMKVLYTYSGKYKKNKYL</sequence>
<dbReference type="Proteomes" id="UP000078550">
    <property type="component" value="Unassembled WGS sequence"/>
</dbReference>
<name>A0A1A9ALV4_PLAOA</name>
<organism evidence="2 4">
    <name type="scientific">Plasmodium ovale wallikeri</name>
    <dbReference type="NCBI Taxonomy" id="864142"/>
    <lineage>
        <taxon>Eukaryota</taxon>
        <taxon>Sar</taxon>
        <taxon>Alveolata</taxon>
        <taxon>Apicomplexa</taxon>
        <taxon>Aconoidasida</taxon>
        <taxon>Haemosporida</taxon>
        <taxon>Plasmodiidae</taxon>
        <taxon>Plasmodium</taxon>
        <taxon>Plasmodium (Plasmodium)</taxon>
    </lineage>
</organism>